<dbReference type="EMBL" id="MT375523">
    <property type="protein sequence ID" value="QLF88172.1"/>
    <property type="molecule type" value="Genomic_DNA"/>
</dbReference>
<evidence type="ECO:0000313" key="2">
    <source>
        <dbReference type="Proteomes" id="UP000594646"/>
    </source>
</evidence>
<dbReference type="Pfam" id="PF25675">
    <property type="entry name" value="Phage_nozzle"/>
    <property type="match status" value="1"/>
</dbReference>
<proteinExistence type="predicted"/>
<name>A0A7S5Y9Z3_9CAUD</name>
<reference evidence="2" key="1">
    <citation type="submission" date="2020-04" db="EMBL/GenBank/DDBJ databases">
        <title>Efficient Dilution-to-Extinction isolation of novel virus-host model systems for fastidious heterotrophic bacteria.</title>
        <authorList>
            <person name="Buchholz H.H."/>
            <person name="Temperton B."/>
            <person name="Michelsen M."/>
            <person name="Allen M."/>
        </authorList>
    </citation>
    <scope>NUCLEOTIDE SEQUENCE [LARGE SCALE GENOMIC DNA]</scope>
</reference>
<accession>A0A7S5Y9Z3</accession>
<evidence type="ECO:0000313" key="1">
    <source>
        <dbReference type="EMBL" id="QLF88172.1"/>
    </source>
</evidence>
<dbReference type="InterPro" id="IPR058003">
    <property type="entry name" value="Phage_gp12"/>
</dbReference>
<sequence>MALVSRTIPNLVQGVSQQPEVLRLNSQAGEQINGFSSVVEGLKKRPPTEYIAKLSSSSLGNAFIHTINRDLNERYIVVVSNGSIAVYDIDGVSKTVVNQTNATNYLNSTNPKSDFICMTVADYTFVVNKNKATAMGTATSSAKVEQAVYSVLQGVVDTKYSITIDGSTFSHTTNSTTNSTESIRDGLKSAIGSISGITISNIGNSSFSIIKSSGTLTVTASDAYGDDASQVVKDKVQNFSDLPVPAINNQVVQVTGDADSGFDDYYVKFVEADNLWQETVAPNTLTSFDETTMPHILIRTADGNFRFTQVDGSTYTISGTDYDVPSWGDRISGDVDSVPNPTFIGRKLNDIFFHRNRLGFLADENVIMSRSGEFYEFFPETITQVLDTAPIDVASTHTRVSILRHAISFDEELLLFSDQTQFILSGGATLTAENISINVTTEFETDKNIKPVGAGSNVYFGFNKGAFTGVRELFIASDTDTKQADDITANVPKYIPTNVFKLSSATNESIIVALSSDEENAVYVYQYYVSQNRRLQSAWSKYTFGTASTDKILNVDFIENELFLVNERDDGVYLEKMNISPALTDTGETYLTHLDRKLNNTQITEVYDAGTNRTTITLPYQIKNPMKVVGRSGASNKAGQEIATVSQAVGGTSIVISGDITAQNYFIGEQYEFKFQFSQQFIQVADSQGSRISVKEGRLQIRNWNVSFNDTGYFTTEVSPVGRDTSTTTYTGTITGTGLLGTVNLEDGDYTFAVQSENDKLTVVIKNDSHLPSNFINASWQGYYVTASSRV</sequence>
<gene>
    <name evidence="1" type="ORF">Eyrgjafa_gp_26</name>
</gene>
<protein>
    <submittedName>
        <fullName evidence="1">Tail tube B</fullName>
    </submittedName>
</protein>
<keyword evidence="2" id="KW-1185">Reference proteome</keyword>
<organism evidence="1 2">
    <name type="scientific">Pelagibacter phage Eyrgjafa EXVC018P</name>
    <dbReference type="NCBI Taxonomy" id="2736227"/>
    <lineage>
        <taxon>Viruses</taxon>
        <taxon>Duplodnaviria</taxon>
        <taxon>Heunggongvirae</taxon>
        <taxon>Uroviricota</taxon>
        <taxon>Caudoviricetes</taxon>
        <taxon>Autographivirales</taxon>
        <taxon>Fussvirus</taxon>
        <taxon>Fussvirus Eyrgjafa EXVC018P</taxon>
    </lineage>
</organism>
<dbReference type="Proteomes" id="UP000594646">
    <property type="component" value="Genome"/>
</dbReference>